<sequence>MRSRDRKSARCCFRRITTTLRRMWKLRRILRRSTRRSDGVRRVTRRLVRRTRGRLRRRRPMARAREANWERLGKVLMGRKVKRLLRRRIHPRRRPMTGRRRSKGREFLLINITNKSSFFLMFFAYIV</sequence>
<dbReference type="EMBL" id="HBUE01066086">
    <property type="protein sequence ID" value="CAG6470748.1"/>
    <property type="molecule type" value="Transcribed_RNA"/>
</dbReference>
<name>A0A8D8BAL9_CULPI</name>
<reference evidence="2" key="1">
    <citation type="submission" date="2021-05" db="EMBL/GenBank/DDBJ databases">
        <authorList>
            <person name="Alioto T."/>
            <person name="Alioto T."/>
            <person name="Gomez Garrido J."/>
        </authorList>
    </citation>
    <scope>NUCLEOTIDE SEQUENCE</scope>
</reference>
<evidence type="ECO:0000256" key="1">
    <source>
        <dbReference type="SAM" id="Phobius"/>
    </source>
</evidence>
<evidence type="ECO:0000313" key="2">
    <source>
        <dbReference type="EMBL" id="CAG6470748.1"/>
    </source>
</evidence>
<organism evidence="2">
    <name type="scientific">Culex pipiens</name>
    <name type="common">House mosquito</name>
    <dbReference type="NCBI Taxonomy" id="7175"/>
    <lineage>
        <taxon>Eukaryota</taxon>
        <taxon>Metazoa</taxon>
        <taxon>Ecdysozoa</taxon>
        <taxon>Arthropoda</taxon>
        <taxon>Hexapoda</taxon>
        <taxon>Insecta</taxon>
        <taxon>Pterygota</taxon>
        <taxon>Neoptera</taxon>
        <taxon>Endopterygota</taxon>
        <taxon>Diptera</taxon>
        <taxon>Nematocera</taxon>
        <taxon>Culicoidea</taxon>
        <taxon>Culicidae</taxon>
        <taxon>Culicinae</taxon>
        <taxon>Culicini</taxon>
        <taxon>Culex</taxon>
        <taxon>Culex</taxon>
    </lineage>
</organism>
<keyword evidence="1" id="KW-1133">Transmembrane helix</keyword>
<feature type="transmembrane region" description="Helical" evidence="1">
    <location>
        <begin position="107"/>
        <end position="126"/>
    </location>
</feature>
<dbReference type="AlphaFoldDB" id="A0A8D8BAL9"/>
<accession>A0A8D8BAL9</accession>
<keyword evidence="1" id="KW-0472">Membrane</keyword>
<keyword evidence="1" id="KW-0812">Transmembrane</keyword>
<protein>
    <submittedName>
        <fullName evidence="2">(northern house mosquito) hypothetical protein</fullName>
    </submittedName>
</protein>
<proteinExistence type="predicted"/>